<accession>A0ACC6RN56</accession>
<organism evidence="1 2">
    <name type="scientific">Paraburkholderia unamae</name>
    <dbReference type="NCBI Taxonomy" id="219649"/>
    <lineage>
        <taxon>Bacteria</taxon>
        <taxon>Pseudomonadati</taxon>
        <taxon>Pseudomonadota</taxon>
        <taxon>Betaproteobacteria</taxon>
        <taxon>Burkholderiales</taxon>
        <taxon>Burkholderiaceae</taxon>
        <taxon>Paraburkholderia</taxon>
    </lineage>
</organism>
<reference evidence="1" key="1">
    <citation type="submission" date="2024-01" db="EMBL/GenBank/DDBJ databases">
        <title>The diversity of rhizobia nodulating Mimosa spp. in eleven states of Brazil covering several biomes is determined by host plant, location, and edaphic factors.</title>
        <authorList>
            <person name="Rouws L."/>
            <person name="Barauna A."/>
            <person name="Beukes C."/>
            <person name="De Faria S.M."/>
            <person name="Gross E."/>
            <person name="Dos Reis Junior F.B."/>
            <person name="Simon M."/>
            <person name="Maluk M."/>
            <person name="Odee D.W."/>
            <person name="Kenicer G."/>
            <person name="Young J.P.W."/>
            <person name="Reis V.M."/>
            <person name="Zilli J."/>
            <person name="James E.K."/>
        </authorList>
    </citation>
    <scope>NUCLEOTIDE SEQUENCE</scope>
    <source>
        <strain evidence="1">JPY452</strain>
    </source>
</reference>
<sequence length="216" mass="23378">MNGRSRATAGPTPMTRFSRSPLDGTQQFADKGQLFVAPTAWTATHAVNANEAVAMLTRDGPRHMLLDSTRLPVDIQADASDALLISLVDVSHQQQQLTQLRTEAEVDALTGLANRRSFVRAAAHAVGDAQDRHSPLSLLALDLDHFKRVNDTYGHAASDCVLKLVARVLEGALREHDLAARFGGEEFAVILPNTTAEQAQIVAERIRAAIQNTPIC</sequence>
<name>A0ACC6RN56_9BURK</name>
<evidence type="ECO:0000313" key="1">
    <source>
        <dbReference type="EMBL" id="MEM5403149.1"/>
    </source>
</evidence>
<protein>
    <submittedName>
        <fullName evidence="1">GGDEF domain-containing protein</fullName>
        <ecNumber evidence="1">2.7.7.65</ecNumber>
    </submittedName>
</protein>
<evidence type="ECO:0000313" key="2">
    <source>
        <dbReference type="Proteomes" id="UP001392318"/>
    </source>
</evidence>
<dbReference type="EC" id="2.7.7.65" evidence="1"/>
<keyword evidence="1" id="KW-0808">Transferase</keyword>
<gene>
    <name evidence="1" type="ORF">VSR83_24245</name>
</gene>
<keyword evidence="2" id="KW-1185">Reference proteome</keyword>
<comment type="caution">
    <text evidence="1">The sequence shown here is derived from an EMBL/GenBank/DDBJ whole genome shotgun (WGS) entry which is preliminary data.</text>
</comment>
<keyword evidence="1" id="KW-0548">Nucleotidyltransferase</keyword>
<dbReference type="Proteomes" id="UP001392318">
    <property type="component" value="Unassembled WGS sequence"/>
</dbReference>
<proteinExistence type="predicted"/>
<dbReference type="EMBL" id="JAYMRU010000018">
    <property type="protein sequence ID" value="MEM5403149.1"/>
    <property type="molecule type" value="Genomic_DNA"/>
</dbReference>